<dbReference type="EMBL" id="KQ964435">
    <property type="protein sequence ID" value="KXN73528.1"/>
    <property type="molecule type" value="Genomic_DNA"/>
</dbReference>
<accession>A0A137PEU7</accession>
<organism evidence="2 3">
    <name type="scientific">Conidiobolus coronatus (strain ATCC 28846 / CBS 209.66 / NRRL 28638)</name>
    <name type="common">Delacroixia coronata</name>
    <dbReference type="NCBI Taxonomy" id="796925"/>
    <lineage>
        <taxon>Eukaryota</taxon>
        <taxon>Fungi</taxon>
        <taxon>Fungi incertae sedis</taxon>
        <taxon>Zoopagomycota</taxon>
        <taxon>Entomophthoromycotina</taxon>
        <taxon>Entomophthoromycetes</taxon>
        <taxon>Entomophthorales</taxon>
        <taxon>Ancylistaceae</taxon>
        <taxon>Conidiobolus</taxon>
    </lineage>
</organism>
<evidence type="ECO:0000313" key="2">
    <source>
        <dbReference type="EMBL" id="KXN73528.1"/>
    </source>
</evidence>
<feature type="signal peptide" evidence="1">
    <location>
        <begin position="1"/>
        <end position="16"/>
    </location>
</feature>
<gene>
    <name evidence="2" type="ORF">CONCODRAFT_3487</name>
</gene>
<evidence type="ECO:0000256" key="1">
    <source>
        <dbReference type="SAM" id="SignalP"/>
    </source>
</evidence>
<dbReference type="Proteomes" id="UP000070444">
    <property type="component" value="Unassembled WGS sequence"/>
</dbReference>
<feature type="chain" id="PRO_5007294765" evidence="1">
    <location>
        <begin position="17"/>
        <end position="132"/>
    </location>
</feature>
<proteinExistence type="predicted"/>
<keyword evidence="1" id="KW-0732">Signal</keyword>
<reference evidence="2 3" key="1">
    <citation type="journal article" date="2015" name="Genome Biol. Evol.">
        <title>Phylogenomic analyses indicate that early fungi evolved digesting cell walls of algal ancestors of land plants.</title>
        <authorList>
            <person name="Chang Y."/>
            <person name="Wang S."/>
            <person name="Sekimoto S."/>
            <person name="Aerts A.L."/>
            <person name="Choi C."/>
            <person name="Clum A."/>
            <person name="LaButti K.M."/>
            <person name="Lindquist E.A."/>
            <person name="Yee Ngan C."/>
            <person name="Ohm R.A."/>
            <person name="Salamov A.A."/>
            <person name="Grigoriev I.V."/>
            <person name="Spatafora J.W."/>
            <person name="Berbee M.L."/>
        </authorList>
    </citation>
    <scope>NUCLEOTIDE SEQUENCE [LARGE SCALE GENOMIC DNA]</scope>
    <source>
        <strain evidence="2 3">NRRL 28638</strain>
    </source>
</reference>
<name>A0A137PEU7_CONC2</name>
<keyword evidence="3" id="KW-1185">Reference proteome</keyword>
<sequence length="132" mass="12633">MKISNFALLFASSALCQQNNGDQGAMSSAGNIVNSGISAAATMVSNAANTIANAGSHATSAANAGAASAASTMASAASTMSGAAGSMKSSMSSAASASSSRSSSYGTQVAPNTLAISFVSLSSVALATYLFL</sequence>
<evidence type="ECO:0000313" key="3">
    <source>
        <dbReference type="Proteomes" id="UP000070444"/>
    </source>
</evidence>
<dbReference type="AlphaFoldDB" id="A0A137PEU7"/>
<protein>
    <submittedName>
        <fullName evidence="2">Uncharacterized protein</fullName>
    </submittedName>
</protein>